<evidence type="ECO:0000256" key="4">
    <source>
        <dbReference type="SAM" id="SignalP"/>
    </source>
</evidence>
<protein>
    <submittedName>
        <fullName evidence="5">Cerato-platanin</fullName>
    </submittedName>
</protein>
<organism evidence="5 6">
    <name type="scientific">Schizopora paradoxa</name>
    <dbReference type="NCBI Taxonomy" id="27342"/>
    <lineage>
        <taxon>Eukaryota</taxon>
        <taxon>Fungi</taxon>
        <taxon>Dikarya</taxon>
        <taxon>Basidiomycota</taxon>
        <taxon>Agaricomycotina</taxon>
        <taxon>Agaricomycetes</taxon>
        <taxon>Hymenochaetales</taxon>
        <taxon>Schizoporaceae</taxon>
        <taxon>Schizopora</taxon>
    </lineage>
</organism>
<dbReference type="Gene3D" id="2.40.40.10">
    <property type="entry name" value="RlpA-like domain"/>
    <property type="match status" value="1"/>
</dbReference>
<dbReference type="STRING" id="27342.A0A0H2SDQ8"/>
<feature type="non-terminal residue" evidence="5">
    <location>
        <position position="136"/>
    </location>
</feature>
<gene>
    <name evidence="5" type="ORF">SCHPADRAFT_850084</name>
</gene>
<evidence type="ECO:0000313" key="5">
    <source>
        <dbReference type="EMBL" id="KLO15151.1"/>
    </source>
</evidence>
<keyword evidence="4" id="KW-0732">Signal</keyword>
<dbReference type="GO" id="GO:0005576">
    <property type="term" value="C:extracellular region"/>
    <property type="evidence" value="ECO:0007669"/>
    <property type="project" value="UniProtKB-SubCell"/>
</dbReference>
<evidence type="ECO:0000256" key="3">
    <source>
        <dbReference type="ARBA" id="ARBA00022525"/>
    </source>
</evidence>
<proteinExistence type="inferred from homology"/>
<dbReference type="InterPro" id="IPR036908">
    <property type="entry name" value="RlpA-like_sf"/>
</dbReference>
<keyword evidence="3" id="KW-0964">Secreted</keyword>
<reference evidence="5 6" key="1">
    <citation type="submission" date="2015-04" db="EMBL/GenBank/DDBJ databases">
        <title>Complete genome sequence of Schizopora paradoxa KUC8140, a cosmopolitan wood degrader in East Asia.</title>
        <authorList>
            <consortium name="DOE Joint Genome Institute"/>
            <person name="Min B."/>
            <person name="Park H."/>
            <person name="Jang Y."/>
            <person name="Kim J.-J."/>
            <person name="Kim K.H."/>
            <person name="Pangilinan J."/>
            <person name="Lipzen A."/>
            <person name="Riley R."/>
            <person name="Grigoriev I.V."/>
            <person name="Spatafora J.W."/>
            <person name="Choi I.-G."/>
        </authorList>
    </citation>
    <scope>NUCLEOTIDE SEQUENCE [LARGE SCALE GENOMIC DNA]</scope>
    <source>
        <strain evidence="5 6">KUC8140</strain>
    </source>
</reference>
<name>A0A0H2SDQ8_9AGAM</name>
<dbReference type="InParanoid" id="A0A0H2SDQ8"/>
<dbReference type="EMBL" id="KQ085934">
    <property type="protein sequence ID" value="KLO15151.1"/>
    <property type="molecule type" value="Genomic_DNA"/>
</dbReference>
<dbReference type="AlphaFoldDB" id="A0A0H2SDQ8"/>
<keyword evidence="6" id="KW-1185">Reference proteome</keyword>
<feature type="chain" id="PRO_5005202308" evidence="4">
    <location>
        <begin position="23"/>
        <end position="136"/>
    </location>
</feature>
<dbReference type="OrthoDB" id="4898945at2759"/>
<evidence type="ECO:0000256" key="1">
    <source>
        <dbReference type="ARBA" id="ARBA00004613"/>
    </source>
</evidence>
<feature type="signal peptide" evidence="4">
    <location>
        <begin position="1"/>
        <end position="22"/>
    </location>
</feature>
<dbReference type="Proteomes" id="UP000053477">
    <property type="component" value="Unassembled WGS sequence"/>
</dbReference>
<sequence length="136" mass="13940">MLLGMKLAAIVPLLSAASVTLAQRDQFIASVTFDQTFDNPDGSLDTVACSNGANGLETLGFTTFGSLPAFPFIGGAPNVTGFDSVECGTCWGLQFDGVTINVLAIDVSSSFNIALAAMNTLTNGQAEALGRVTVNA</sequence>
<dbReference type="CDD" id="cd22778">
    <property type="entry name" value="DPBB_CEPL-like"/>
    <property type="match status" value="1"/>
</dbReference>
<comment type="subcellular location">
    <subcellularLocation>
        <location evidence="1">Secreted</location>
    </subcellularLocation>
</comment>
<dbReference type="SUPFAM" id="SSF50685">
    <property type="entry name" value="Barwin-like endoglucanases"/>
    <property type="match status" value="1"/>
</dbReference>
<dbReference type="Pfam" id="PF07249">
    <property type="entry name" value="Cerato-platanin"/>
    <property type="match status" value="1"/>
</dbReference>
<evidence type="ECO:0000256" key="2">
    <source>
        <dbReference type="ARBA" id="ARBA00010421"/>
    </source>
</evidence>
<dbReference type="InterPro" id="IPR010829">
    <property type="entry name" value="Cerato-platanin"/>
</dbReference>
<comment type="similarity">
    <text evidence="2">Belongs to the cerato-platanin family.</text>
</comment>
<accession>A0A0H2SDQ8</accession>
<evidence type="ECO:0000313" key="6">
    <source>
        <dbReference type="Proteomes" id="UP000053477"/>
    </source>
</evidence>